<reference evidence="2 3" key="1">
    <citation type="submission" date="2019-03" db="EMBL/GenBank/DDBJ databases">
        <title>Draft genome sequences of novel Actinobacteria.</title>
        <authorList>
            <person name="Sahin N."/>
            <person name="Ay H."/>
            <person name="Saygin H."/>
        </authorList>
    </citation>
    <scope>NUCLEOTIDE SEQUENCE [LARGE SCALE GENOMIC DNA]</scope>
    <source>
        <strain evidence="2 3">7K502</strain>
    </source>
</reference>
<dbReference type="InterPro" id="IPR029063">
    <property type="entry name" value="SAM-dependent_MTases_sf"/>
</dbReference>
<dbReference type="InterPro" id="IPR041698">
    <property type="entry name" value="Methyltransf_25"/>
</dbReference>
<dbReference type="AlphaFoldDB" id="A0A4R4Z389"/>
<dbReference type="GO" id="GO:0008168">
    <property type="term" value="F:methyltransferase activity"/>
    <property type="evidence" value="ECO:0007669"/>
    <property type="project" value="UniProtKB-KW"/>
</dbReference>
<comment type="caution">
    <text evidence="2">The sequence shown here is derived from an EMBL/GenBank/DDBJ whole genome shotgun (WGS) entry which is preliminary data.</text>
</comment>
<protein>
    <submittedName>
        <fullName evidence="2">Class I SAM-dependent methyltransferase</fullName>
    </submittedName>
</protein>
<dbReference type="GO" id="GO:0032259">
    <property type="term" value="P:methylation"/>
    <property type="evidence" value="ECO:0007669"/>
    <property type="project" value="UniProtKB-KW"/>
</dbReference>
<evidence type="ECO:0000259" key="1">
    <source>
        <dbReference type="Pfam" id="PF13649"/>
    </source>
</evidence>
<dbReference type="Pfam" id="PF13649">
    <property type="entry name" value="Methyltransf_25"/>
    <property type="match status" value="1"/>
</dbReference>
<dbReference type="Gene3D" id="3.40.50.150">
    <property type="entry name" value="Vaccinia Virus protein VP39"/>
    <property type="match status" value="1"/>
</dbReference>
<dbReference type="SUPFAM" id="SSF53335">
    <property type="entry name" value="S-adenosyl-L-methionine-dependent methyltransferases"/>
    <property type="match status" value="1"/>
</dbReference>
<organism evidence="2 3">
    <name type="scientific">Saccharopolyspora elongata</name>
    <dbReference type="NCBI Taxonomy" id="2530387"/>
    <lineage>
        <taxon>Bacteria</taxon>
        <taxon>Bacillati</taxon>
        <taxon>Actinomycetota</taxon>
        <taxon>Actinomycetes</taxon>
        <taxon>Pseudonocardiales</taxon>
        <taxon>Pseudonocardiaceae</taxon>
        <taxon>Saccharopolyspora</taxon>
    </lineage>
</organism>
<name>A0A4R4Z389_9PSEU</name>
<evidence type="ECO:0000313" key="2">
    <source>
        <dbReference type="EMBL" id="TDD52468.1"/>
    </source>
</evidence>
<dbReference type="Proteomes" id="UP000294947">
    <property type="component" value="Unassembled WGS sequence"/>
</dbReference>
<keyword evidence="2" id="KW-0489">Methyltransferase</keyword>
<dbReference type="PANTHER" id="PTHR43591">
    <property type="entry name" value="METHYLTRANSFERASE"/>
    <property type="match status" value="1"/>
</dbReference>
<feature type="domain" description="Methyltransferase" evidence="1">
    <location>
        <begin position="39"/>
        <end position="133"/>
    </location>
</feature>
<dbReference type="EMBL" id="SMKW01000012">
    <property type="protein sequence ID" value="TDD52468.1"/>
    <property type="molecule type" value="Genomic_DNA"/>
</dbReference>
<dbReference type="RefSeq" id="WP_132484226.1">
    <property type="nucleotide sequence ID" value="NZ_SMKW01000012.1"/>
</dbReference>
<keyword evidence="3" id="KW-1185">Reference proteome</keyword>
<dbReference type="CDD" id="cd02440">
    <property type="entry name" value="AdoMet_MTases"/>
    <property type="match status" value="1"/>
</dbReference>
<evidence type="ECO:0000313" key="3">
    <source>
        <dbReference type="Proteomes" id="UP000294947"/>
    </source>
</evidence>
<proteinExistence type="predicted"/>
<accession>A0A4R4Z389</accession>
<dbReference type="OrthoDB" id="3382693at2"/>
<gene>
    <name evidence="2" type="ORF">E1288_11740</name>
</gene>
<sequence length="277" mass="30147">MKDVDWAAMADMLEREGETHDPYVREAIGELEHLAPQRILDIGSGPGVVACLLAAAFPKAEVTAVDGTPELLARAERRAERSGVEVRTRVAEFPAGLDGLEPADLVWSGQVVHHVGDQQAALDRLAGLLAPGGVLTIVEGGLPERWLPRDLGFGRPGLQTRLDAATADRFAQMRAEQPGSVRVLEDWPGMLRAAGLTDARSKTFLVDRPAPLADGPRRYVRRLLERQRGAFAEVLDPEDVVTLDRLLDPADPAGIDRRQDLFLLTAKTVHFGRRPGS</sequence>
<dbReference type="PANTHER" id="PTHR43591:SF97">
    <property type="entry name" value="CLASS I SAM-DEPENDENT METHYLTRANSFERASE"/>
    <property type="match status" value="1"/>
</dbReference>
<keyword evidence="2" id="KW-0808">Transferase</keyword>